<sequence length="204" mass="21423">MEQQSVDALSAYVARVDRHLNGVESHLRHLRHRVSACAPLSHSTLPPALPPARSSASEQRFWPSAWRKTSGSAPAREGARASGNRRKKGTPTSASSSSPASLSPLPVGGTRTAAAAAHKRFPKPLQRRQPPRLSSGVSALLSSSSSTLLSSSSSSSSSSSVVVLRLIKLAVAATAAGDGNIERLFYVNVRHAYLLLFARGKPGG</sequence>
<feature type="compositionally biased region" description="Low complexity" evidence="1">
    <location>
        <begin position="90"/>
        <end position="106"/>
    </location>
</feature>
<evidence type="ECO:0000313" key="3">
    <source>
        <dbReference type="Proteomes" id="UP000284403"/>
    </source>
</evidence>
<feature type="compositionally biased region" description="Low complexity" evidence="1">
    <location>
        <begin position="43"/>
        <end position="57"/>
    </location>
</feature>
<feature type="compositionally biased region" description="Basic residues" evidence="1">
    <location>
        <begin position="117"/>
        <end position="130"/>
    </location>
</feature>
<proteinExistence type="predicted"/>
<dbReference type="GeneID" id="40318480"/>
<accession>A0A422PI69</accession>
<dbReference type="RefSeq" id="XP_029228130.1">
    <property type="nucleotide sequence ID" value="XM_029371774.1"/>
</dbReference>
<organism evidence="2 3">
    <name type="scientific">Trypanosoma conorhini</name>
    <dbReference type="NCBI Taxonomy" id="83891"/>
    <lineage>
        <taxon>Eukaryota</taxon>
        <taxon>Discoba</taxon>
        <taxon>Euglenozoa</taxon>
        <taxon>Kinetoplastea</taxon>
        <taxon>Metakinetoplastina</taxon>
        <taxon>Trypanosomatida</taxon>
        <taxon>Trypanosomatidae</taxon>
        <taxon>Trypanosoma</taxon>
    </lineage>
</organism>
<protein>
    <submittedName>
        <fullName evidence="2">Uncharacterized protein</fullName>
    </submittedName>
</protein>
<dbReference type="EMBL" id="MKKU01000263">
    <property type="protein sequence ID" value="RNF17414.1"/>
    <property type="molecule type" value="Genomic_DNA"/>
</dbReference>
<evidence type="ECO:0000256" key="1">
    <source>
        <dbReference type="SAM" id="MobiDB-lite"/>
    </source>
</evidence>
<name>A0A422PI69_9TRYP</name>
<dbReference type="Proteomes" id="UP000284403">
    <property type="component" value="Unassembled WGS sequence"/>
</dbReference>
<dbReference type="AlphaFoldDB" id="A0A422PI69"/>
<reference evidence="2 3" key="1">
    <citation type="journal article" date="2018" name="BMC Genomics">
        <title>Genomic comparison of Trypanosoma conorhini and Trypanosoma rangeli to Trypanosoma cruzi strains of high and low virulence.</title>
        <authorList>
            <person name="Bradwell K.R."/>
            <person name="Koparde V.N."/>
            <person name="Matveyev A.V."/>
            <person name="Serrano M.G."/>
            <person name="Alves J.M."/>
            <person name="Parikh H."/>
            <person name="Huang B."/>
            <person name="Lee V."/>
            <person name="Espinosa-Alvarez O."/>
            <person name="Ortiz P.A."/>
            <person name="Costa-Martins A.G."/>
            <person name="Teixeira M.M."/>
            <person name="Buck G.A."/>
        </authorList>
    </citation>
    <scope>NUCLEOTIDE SEQUENCE [LARGE SCALE GENOMIC DNA]</scope>
    <source>
        <strain evidence="2 3">025E</strain>
    </source>
</reference>
<evidence type="ECO:0000313" key="2">
    <source>
        <dbReference type="EMBL" id="RNF17414.1"/>
    </source>
</evidence>
<gene>
    <name evidence="2" type="ORF">Tco025E_04869</name>
</gene>
<keyword evidence="3" id="KW-1185">Reference proteome</keyword>
<comment type="caution">
    <text evidence="2">The sequence shown here is derived from an EMBL/GenBank/DDBJ whole genome shotgun (WGS) entry which is preliminary data.</text>
</comment>
<feature type="region of interest" description="Disordered" evidence="1">
    <location>
        <begin position="42"/>
        <end position="138"/>
    </location>
</feature>